<feature type="domain" description="DUF3823" evidence="2">
    <location>
        <begin position="41"/>
        <end position="128"/>
    </location>
</feature>
<dbReference type="PATRIC" id="fig|1229276.3.peg.1183"/>
<sequence length="233" mass="25555">MLETLTNSTMERWLLYLLIVGFTAAIFTSCGKDNYDAPSAKLTGKVTYNGQPVGVRGSNQSVRLQLWQDGFALRTPIDVYVTQDGSFSSMLFDGTYKLITVSGTGPWSHSSDTVVVQVNGNTEIGFPVRPYFALSGISYTLEGTDLTATLTVDQIDQTRSIEDISLLVGDTKFVDLGHFTKQQKATLKENGTLTIRMNVEEQLANNSALFARVAVKINGITEAVYDSETKKIK</sequence>
<evidence type="ECO:0000259" key="2">
    <source>
        <dbReference type="Pfam" id="PF12866"/>
    </source>
</evidence>
<dbReference type="STRING" id="1229276.DI53_1142"/>
<accession>A0A0B8TAF7</accession>
<reference evidence="5" key="1">
    <citation type="submission" date="2014-04" db="EMBL/GenBank/DDBJ databases">
        <title>Whole-Genome optical mapping and complete genome sequence of Sphingobacterium deserti sp. nov., a new spaces isolated from desert in the west of China.</title>
        <authorList>
            <person name="Teng C."/>
            <person name="Zhou Z."/>
            <person name="Li X."/>
            <person name="Chen M."/>
            <person name="Lin M."/>
            <person name="Wang L."/>
            <person name="Su S."/>
            <person name="Zhang C."/>
            <person name="Zhang W."/>
        </authorList>
    </citation>
    <scope>NUCLEOTIDE SEQUENCE [LARGE SCALE GENOMIC DNA]</scope>
    <source>
        <strain evidence="5">ACCC05744</strain>
    </source>
</reference>
<protein>
    <recommendedName>
        <fullName evidence="6">DUF3823 domain-containing protein</fullName>
    </recommendedName>
</protein>
<dbReference type="eggNOG" id="ENOG502Z8TV">
    <property type="taxonomic scope" value="Bacteria"/>
</dbReference>
<keyword evidence="1" id="KW-0472">Membrane</keyword>
<comment type="caution">
    <text evidence="4">The sequence shown here is derived from an EMBL/GenBank/DDBJ whole genome shotgun (WGS) entry which is preliminary data.</text>
</comment>
<dbReference type="Gene3D" id="2.60.40.1120">
    <property type="entry name" value="Carboxypeptidase-like, regulatory domain"/>
    <property type="match status" value="1"/>
</dbReference>
<keyword evidence="1" id="KW-1133">Transmembrane helix</keyword>
<dbReference type="Pfam" id="PF18003">
    <property type="entry name" value="DUF3823_C"/>
    <property type="match status" value="1"/>
</dbReference>
<dbReference type="Pfam" id="PF12866">
    <property type="entry name" value="DUF3823"/>
    <property type="match status" value="1"/>
</dbReference>
<evidence type="ECO:0000259" key="3">
    <source>
        <dbReference type="Pfam" id="PF18003"/>
    </source>
</evidence>
<evidence type="ECO:0008006" key="6">
    <source>
        <dbReference type="Google" id="ProtNLM"/>
    </source>
</evidence>
<dbReference type="InterPro" id="IPR041186">
    <property type="entry name" value="DUF3823_C"/>
</dbReference>
<evidence type="ECO:0000256" key="1">
    <source>
        <dbReference type="SAM" id="Phobius"/>
    </source>
</evidence>
<proteinExistence type="predicted"/>
<feature type="domain" description="DUF3823" evidence="3">
    <location>
        <begin position="137"/>
        <end position="226"/>
    </location>
</feature>
<dbReference type="Gene3D" id="2.60.40.2060">
    <property type="match status" value="1"/>
</dbReference>
<keyword evidence="5" id="KW-1185">Reference proteome</keyword>
<organism evidence="4 5">
    <name type="scientific">Sphingobacterium deserti</name>
    <dbReference type="NCBI Taxonomy" id="1229276"/>
    <lineage>
        <taxon>Bacteria</taxon>
        <taxon>Pseudomonadati</taxon>
        <taxon>Bacteroidota</taxon>
        <taxon>Sphingobacteriia</taxon>
        <taxon>Sphingobacteriales</taxon>
        <taxon>Sphingobacteriaceae</taxon>
        <taxon>Sphingobacterium</taxon>
    </lineage>
</organism>
<dbReference type="InterPro" id="IPR024278">
    <property type="entry name" value="DUF3823_N"/>
</dbReference>
<feature type="transmembrane region" description="Helical" evidence="1">
    <location>
        <begin position="13"/>
        <end position="31"/>
    </location>
</feature>
<dbReference type="AlphaFoldDB" id="A0A0B8TAF7"/>
<reference evidence="4 5" key="2">
    <citation type="journal article" date="2015" name="PLoS ONE">
        <title>Whole-Genome Optical Mapping and Finished Genome Sequence of Sphingobacterium deserti sp. nov., a New Species Isolated from the Western Desert of China.</title>
        <authorList>
            <person name="Teng C."/>
            <person name="Zhou Z."/>
            <person name="Molnar I."/>
            <person name="Li X."/>
            <person name="Tang R."/>
            <person name="Chen M."/>
            <person name="Wang L."/>
            <person name="Su S."/>
            <person name="Zhang W."/>
            <person name="Lin M."/>
        </authorList>
    </citation>
    <scope>NUCLEOTIDE SEQUENCE [LARGE SCALE GENOMIC DNA]</scope>
    <source>
        <strain evidence="5">ACCC05744</strain>
    </source>
</reference>
<evidence type="ECO:0000313" key="4">
    <source>
        <dbReference type="EMBL" id="KGE15080.1"/>
    </source>
</evidence>
<dbReference type="Proteomes" id="UP000031802">
    <property type="component" value="Unassembled WGS sequence"/>
</dbReference>
<name>A0A0B8TAF7_9SPHI</name>
<dbReference type="EMBL" id="JJMU01000020">
    <property type="protein sequence ID" value="KGE15080.1"/>
    <property type="molecule type" value="Genomic_DNA"/>
</dbReference>
<evidence type="ECO:0000313" key="5">
    <source>
        <dbReference type="Proteomes" id="UP000031802"/>
    </source>
</evidence>
<gene>
    <name evidence="4" type="ORF">DI53_1142</name>
</gene>
<keyword evidence="1" id="KW-0812">Transmembrane</keyword>